<comment type="caution">
    <text evidence="3">The sequence shown here is derived from an EMBL/GenBank/DDBJ whole genome shotgun (WGS) entry which is preliminary data.</text>
</comment>
<gene>
    <name evidence="3" type="ORF">BCR33DRAFT_315299</name>
</gene>
<dbReference type="Proteomes" id="UP000193642">
    <property type="component" value="Unassembled WGS sequence"/>
</dbReference>
<keyword evidence="1" id="KW-0106">Calcium</keyword>
<dbReference type="PANTHER" id="PTHR14095">
    <property type="entry name" value="PHOSPHATASE 2A REGULATORY SUBUNIT-RELATED"/>
    <property type="match status" value="1"/>
</dbReference>
<dbReference type="STRING" id="329046.A0A1Y2CZ54"/>
<dbReference type="EMBL" id="MCGO01000003">
    <property type="protein sequence ID" value="ORY52332.1"/>
    <property type="molecule type" value="Genomic_DNA"/>
</dbReference>
<dbReference type="Gene3D" id="1.10.238.10">
    <property type="entry name" value="EF-hand"/>
    <property type="match status" value="1"/>
</dbReference>
<dbReference type="InterPro" id="IPR011992">
    <property type="entry name" value="EF-hand-dom_pair"/>
</dbReference>
<dbReference type="GO" id="GO:0005509">
    <property type="term" value="F:calcium ion binding"/>
    <property type="evidence" value="ECO:0007669"/>
    <property type="project" value="InterPro"/>
</dbReference>
<keyword evidence="4" id="KW-1185">Reference proteome</keyword>
<dbReference type="SUPFAM" id="SSF47473">
    <property type="entry name" value="EF-hand"/>
    <property type="match status" value="1"/>
</dbReference>
<dbReference type="PROSITE" id="PS00018">
    <property type="entry name" value="EF_HAND_1"/>
    <property type="match status" value="1"/>
</dbReference>
<accession>A0A1Y2CZ54</accession>
<dbReference type="OrthoDB" id="5586at2759"/>
<protein>
    <recommendedName>
        <fullName evidence="2">EF-hand domain-containing protein</fullName>
    </recommendedName>
</protein>
<feature type="domain" description="EF-hand" evidence="2">
    <location>
        <begin position="84"/>
        <end position="119"/>
    </location>
</feature>
<dbReference type="InterPro" id="IPR002048">
    <property type="entry name" value="EF_hand_dom"/>
</dbReference>
<evidence type="ECO:0000313" key="3">
    <source>
        <dbReference type="EMBL" id="ORY52332.1"/>
    </source>
</evidence>
<proteinExistence type="predicted"/>
<dbReference type="GO" id="GO:0019888">
    <property type="term" value="F:protein phosphatase regulator activity"/>
    <property type="evidence" value="ECO:0007669"/>
    <property type="project" value="TreeGrafter"/>
</dbReference>
<name>A0A1Y2CZ54_9FUNG</name>
<dbReference type="InterPro" id="IPR018247">
    <property type="entry name" value="EF_Hand_1_Ca_BS"/>
</dbReference>
<evidence type="ECO:0000259" key="2">
    <source>
        <dbReference type="PROSITE" id="PS50222"/>
    </source>
</evidence>
<dbReference type="PANTHER" id="PTHR14095:SF0">
    <property type="entry name" value="MIP22305P"/>
    <property type="match status" value="1"/>
</dbReference>
<evidence type="ECO:0000256" key="1">
    <source>
        <dbReference type="ARBA" id="ARBA00022837"/>
    </source>
</evidence>
<dbReference type="GO" id="GO:0000159">
    <property type="term" value="C:protein phosphatase type 2A complex"/>
    <property type="evidence" value="ECO:0007669"/>
    <property type="project" value="TreeGrafter"/>
</dbReference>
<dbReference type="PROSITE" id="PS50222">
    <property type="entry name" value="EF_HAND_2"/>
    <property type="match status" value="1"/>
</dbReference>
<organism evidence="3 4">
    <name type="scientific">Rhizoclosmatium globosum</name>
    <dbReference type="NCBI Taxonomy" id="329046"/>
    <lineage>
        <taxon>Eukaryota</taxon>
        <taxon>Fungi</taxon>
        <taxon>Fungi incertae sedis</taxon>
        <taxon>Chytridiomycota</taxon>
        <taxon>Chytridiomycota incertae sedis</taxon>
        <taxon>Chytridiomycetes</taxon>
        <taxon>Chytridiales</taxon>
        <taxon>Chytriomycetaceae</taxon>
        <taxon>Rhizoclosmatium</taxon>
    </lineage>
</organism>
<reference evidence="3 4" key="1">
    <citation type="submission" date="2016-07" db="EMBL/GenBank/DDBJ databases">
        <title>Pervasive Adenine N6-methylation of Active Genes in Fungi.</title>
        <authorList>
            <consortium name="DOE Joint Genome Institute"/>
            <person name="Mondo S.J."/>
            <person name="Dannebaum R.O."/>
            <person name="Kuo R.C."/>
            <person name="Labutti K."/>
            <person name="Haridas S."/>
            <person name="Kuo A."/>
            <person name="Salamov A."/>
            <person name="Ahrendt S.R."/>
            <person name="Lipzen A."/>
            <person name="Sullivan W."/>
            <person name="Andreopoulos W.B."/>
            <person name="Clum A."/>
            <person name="Lindquist E."/>
            <person name="Daum C."/>
            <person name="Ramamoorthy G.K."/>
            <person name="Gryganskyi A."/>
            <person name="Culley D."/>
            <person name="Magnuson J.K."/>
            <person name="James T.Y."/>
            <person name="O'Malley M.A."/>
            <person name="Stajich J.E."/>
            <person name="Spatafora J.W."/>
            <person name="Visel A."/>
            <person name="Grigoriev I.V."/>
        </authorList>
    </citation>
    <scope>NUCLEOTIDE SEQUENCE [LARGE SCALE GENOMIC DNA]</scope>
    <source>
        <strain evidence="3 4">JEL800</strain>
    </source>
</reference>
<dbReference type="AlphaFoldDB" id="A0A1Y2CZ54"/>
<sequence>MYLTLHDLERYADRGLSHAALARVIECYGRVPTMPEGSADEEESTVPGAPPAAPSTVSMLAKNKIKCFGFKEFVSFIMAVEDKTSISGLYYWFRVLDIDEDGLVSLLEIETFWEHQYTKVPEQYTVYDFFSLIIDLLQPSSNAITLIDLKRNPRAAGLFLDFLFDSRRHMENVRRSADVGFRMNDEVWITEEEEDTAAAAAAAAAADETNKDVVKVTADDSQSIVTVSSTVSKRVRLEGWQKFAERRYRLLSGSGTDDEGDDDI</sequence>
<evidence type="ECO:0000313" key="4">
    <source>
        <dbReference type="Proteomes" id="UP000193642"/>
    </source>
</evidence>